<dbReference type="EMBL" id="JABXXO010000007">
    <property type="protein sequence ID" value="KAF7773470.1"/>
    <property type="molecule type" value="Genomic_DNA"/>
</dbReference>
<protein>
    <submittedName>
        <fullName evidence="1">Uncharacterized protein</fullName>
    </submittedName>
</protein>
<organism evidence="1 2">
    <name type="scientific">Agaricus bisporus var. burnettii</name>
    <dbReference type="NCBI Taxonomy" id="192524"/>
    <lineage>
        <taxon>Eukaryota</taxon>
        <taxon>Fungi</taxon>
        <taxon>Dikarya</taxon>
        <taxon>Basidiomycota</taxon>
        <taxon>Agaricomycotina</taxon>
        <taxon>Agaricomycetes</taxon>
        <taxon>Agaricomycetidae</taxon>
        <taxon>Agaricales</taxon>
        <taxon>Agaricineae</taxon>
        <taxon>Agaricaceae</taxon>
        <taxon>Agaricus</taxon>
    </lineage>
</organism>
<name>A0A8H7KGC8_AGABI</name>
<evidence type="ECO:0000313" key="1">
    <source>
        <dbReference type="EMBL" id="KAF7773470.1"/>
    </source>
</evidence>
<comment type="caution">
    <text evidence="1">The sequence shown here is derived from an EMBL/GenBank/DDBJ whole genome shotgun (WGS) entry which is preliminary data.</text>
</comment>
<dbReference type="Proteomes" id="UP000629468">
    <property type="component" value="Unassembled WGS sequence"/>
</dbReference>
<evidence type="ECO:0000313" key="2">
    <source>
        <dbReference type="Proteomes" id="UP000629468"/>
    </source>
</evidence>
<reference evidence="1 2" key="1">
    <citation type="journal article" name="Sci. Rep.">
        <title>Telomere-to-telomere assembled and centromere annotated genomes of the two main subspecies of the button mushroom Agaricus bisporus reveal especially polymorphic chromosome ends.</title>
        <authorList>
            <person name="Sonnenberg A.S.M."/>
            <person name="Sedaghat-Telgerd N."/>
            <person name="Lavrijssen B."/>
            <person name="Ohm R.A."/>
            <person name="Hendrickx P.M."/>
            <person name="Scholtmeijer K."/>
            <person name="Baars J.J.P."/>
            <person name="van Peer A."/>
        </authorList>
    </citation>
    <scope>NUCLEOTIDE SEQUENCE [LARGE SCALE GENOMIC DNA]</scope>
    <source>
        <strain evidence="1 2">H119_p4</strain>
    </source>
</reference>
<sequence length="194" mass="21611">MFAFIFLNTHDSSAQPSYRQSKKAPMKVTKQISPECFNVLNSVLNPVLIHYLASVFRNGVRSQLARLPSMLCHPVRTFCPSSPTSSAMLGLSTERYDTRAGCRCDNVNTMRPVYSGRQACEIKVNSTASPPLSFPFRHAVQILCRRYSPYSCSPASASLCSSSPLPAQHPLSTNYEVKVVEIRVKEGEMDVIFR</sequence>
<dbReference type="AlphaFoldDB" id="A0A8H7KGC8"/>
<proteinExistence type="predicted"/>
<gene>
    <name evidence="1" type="ORF">Agabi119p4_5637</name>
</gene>
<accession>A0A8H7KGC8</accession>